<evidence type="ECO:0000256" key="2">
    <source>
        <dbReference type="SAM" id="SignalP"/>
    </source>
</evidence>
<evidence type="ECO:0000313" key="4">
    <source>
        <dbReference type="Proteomes" id="UP000612055"/>
    </source>
</evidence>
<dbReference type="AlphaFoldDB" id="A0A835YP25"/>
<evidence type="ECO:0000313" key="3">
    <source>
        <dbReference type="EMBL" id="KAG2501980.1"/>
    </source>
</evidence>
<dbReference type="Proteomes" id="UP000612055">
    <property type="component" value="Unassembled WGS sequence"/>
</dbReference>
<name>A0A835YP25_9CHLO</name>
<dbReference type="OrthoDB" id="528403at2759"/>
<organism evidence="3 4">
    <name type="scientific">Edaphochlamys debaryana</name>
    <dbReference type="NCBI Taxonomy" id="47281"/>
    <lineage>
        <taxon>Eukaryota</taxon>
        <taxon>Viridiplantae</taxon>
        <taxon>Chlorophyta</taxon>
        <taxon>core chlorophytes</taxon>
        <taxon>Chlorophyceae</taxon>
        <taxon>CS clade</taxon>
        <taxon>Chlamydomonadales</taxon>
        <taxon>Chlamydomonadales incertae sedis</taxon>
        <taxon>Edaphochlamys</taxon>
    </lineage>
</organism>
<evidence type="ECO:0000256" key="1">
    <source>
        <dbReference type="SAM" id="MobiDB-lite"/>
    </source>
</evidence>
<dbReference type="PRINTS" id="PR01217">
    <property type="entry name" value="PRICHEXTENSN"/>
</dbReference>
<feature type="signal peptide" evidence="2">
    <location>
        <begin position="1"/>
        <end position="31"/>
    </location>
</feature>
<dbReference type="EMBL" id="JAEHOE010000001">
    <property type="protein sequence ID" value="KAG2501980.1"/>
    <property type="molecule type" value="Genomic_DNA"/>
</dbReference>
<feature type="compositionally biased region" description="Basic residues" evidence="1">
    <location>
        <begin position="36"/>
        <end position="45"/>
    </location>
</feature>
<proteinExistence type="predicted"/>
<protein>
    <submittedName>
        <fullName evidence="3">Uncharacterized protein</fullName>
    </submittedName>
</protein>
<comment type="caution">
    <text evidence="3">The sequence shown here is derived from an EMBL/GenBank/DDBJ whole genome shotgun (WGS) entry which is preliminary data.</text>
</comment>
<accession>A0A835YP25</accession>
<gene>
    <name evidence="3" type="ORF">HYH03_000476</name>
</gene>
<feature type="compositionally biased region" description="Pro residues" evidence="1">
    <location>
        <begin position="65"/>
        <end position="121"/>
    </location>
</feature>
<reference evidence="3" key="1">
    <citation type="journal article" date="2020" name="bioRxiv">
        <title>Comparative genomics of Chlamydomonas.</title>
        <authorList>
            <person name="Craig R.J."/>
            <person name="Hasan A.R."/>
            <person name="Ness R.W."/>
            <person name="Keightley P.D."/>
        </authorList>
    </citation>
    <scope>NUCLEOTIDE SEQUENCE</scope>
    <source>
        <strain evidence="3">CCAP 11/70</strain>
    </source>
</reference>
<keyword evidence="2" id="KW-0732">Signal</keyword>
<feature type="region of interest" description="Disordered" evidence="1">
    <location>
        <begin position="32"/>
        <end position="131"/>
    </location>
</feature>
<sequence length="341" mass="37821">MSTTRPRLTARALIWALLVATLLLVCGVVEAQQSPRRPRRPKAPRSPKPPRPPHATRKASHATPSPAPPLALRPPPKRSPPSPRRPPRSPPPSPPRPRRPPSPPRRSPRPPPLRQPSPPRPLAAEGPLTGPSPDAAPQYYMCFGRCGWRLQQARFGTWVVYYSRKLQVDPNVLVLTVDTRNASPVAPEFGTVEPADFPIRQLNIAYHDHLRGVKEWSPVLDQTSYRETPTYYGVRVNGDDIVNVRDLKDSGTNRALTSIYSLKARLNGVVAPSKERYTVEVYKRCRGDEECAAIPDPAAVFISPLGHIAYSFFSVNQPLTINGQLVPDHGWCPVQTAINID</sequence>
<feature type="chain" id="PRO_5032319285" evidence="2">
    <location>
        <begin position="32"/>
        <end position="341"/>
    </location>
</feature>
<keyword evidence="4" id="KW-1185">Reference proteome</keyword>